<dbReference type="PANTHER" id="PTHR10404:SF32">
    <property type="entry name" value="INACTIVE N-ACETYLATED-ALPHA-LINKED ACIDIC DIPEPTIDASE-LIKE PROTEIN 2"/>
    <property type="match status" value="1"/>
</dbReference>
<dbReference type="EMBL" id="JAHHUM010000879">
    <property type="protein sequence ID" value="KAK5616600.1"/>
    <property type="molecule type" value="Genomic_DNA"/>
</dbReference>
<protein>
    <submittedName>
        <fullName evidence="1">Uncharacterized protein</fullName>
    </submittedName>
</protein>
<dbReference type="InterPro" id="IPR039373">
    <property type="entry name" value="Peptidase_M28B"/>
</dbReference>
<sequence length="135" mass="14329">MAAWVAATTAHQSQGDKKLTVGVLYRHVLVGSRHDSDQGGGTSAIMTQLIAALTEQTKQGWVPDRTTVFCSWGGTALGNIGSYEWGKDNSVVLQSSAVAYVSLNSPVQGTETLRATASPTLLQLTSDIQRVTIHT</sequence>
<reference evidence="1 2" key="1">
    <citation type="submission" date="2021-06" db="EMBL/GenBank/DDBJ databases">
        <authorList>
            <person name="Palmer J.M."/>
        </authorList>
    </citation>
    <scope>NUCLEOTIDE SEQUENCE [LARGE SCALE GENOMIC DNA]</scope>
    <source>
        <strain evidence="1 2">MEX-2019</strain>
        <tissue evidence="1">Muscle</tissue>
    </source>
</reference>
<dbReference type="SUPFAM" id="SSF53187">
    <property type="entry name" value="Zn-dependent exopeptidases"/>
    <property type="match status" value="1"/>
</dbReference>
<accession>A0AAV9S693</accession>
<evidence type="ECO:0000313" key="2">
    <source>
        <dbReference type="Proteomes" id="UP001311232"/>
    </source>
</evidence>
<keyword evidence="2" id="KW-1185">Reference proteome</keyword>
<gene>
    <name evidence="1" type="ORF">CRENBAI_005221</name>
</gene>
<organism evidence="1 2">
    <name type="scientific">Crenichthys baileyi</name>
    <name type="common">White River springfish</name>
    <dbReference type="NCBI Taxonomy" id="28760"/>
    <lineage>
        <taxon>Eukaryota</taxon>
        <taxon>Metazoa</taxon>
        <taxon>Chordata</taxon>
        <taxon>Craniata</taxon>
        <taxon>Vertebrata</taxon>
        <taxon>Euteleostomi</taxon>
        <taxon>Actinopterygii</taxon>
        <taxon>Neopterygii</taxon>
        <taxon>Teleostei</taxon>
        <taxon>Neoteleostei</taxon>
        <taxon>Acanthomorphata</taxon>
        <taxon>Ovalentaria</taxon>
        <taxon>Atherinomorphae</taxon>
        <taxon>Cyprinodontiformes</taxon>
        <taxon>Goodeidae</taxon>
        <taxon>Crenichthys</taxon>
    </lineage>
</organism>
<dbReference type="PANTHER" id="PTHR10404">
    <property type="entry name" value="N-ACETYLATED-ALPHA-LINKED ACIDIC DIPEPTIDASE"/>
    <property type="match status" value="1"/>
</dbReference>
<comment type="caution">
    <text evidence="1">The sequence shown here is derived from an EMBL/GenBank/DDBJ whole genome shotgun (WGS) entry which is preliminary data.</text>
</comment>
<evidence type="ECO:0000313" key="1">
    <source>
        <dbReference type="EMBL" id="KAK5616600.1"/>
    </source>
</evidence>
<proteinExistence type="predicted"/>
<name>A0AAV9S693_9TELE</name>
<dbReference type="Proteomes" id="UP001311232">
    <property type="component" value="Unassembled WGS sequence"/>
</dbReference>
<dbReference type="Gene3D" id="3.40.630.10">
    <property type="entry name" value="Zn peptidases"/>
    <property type="match status" value="1"/>
</dbReference>
<dbReference type="AlphaFoldDB" id="A0AAV9S693"/>